<keyword evidence="3" id="KW-1185">Reference proteome</keyword>
<evidence type="ECO:0000313" key="2">
    <source>
        <dbReference type="EMBL" id="GJT46083.1"/>
    </source>
</evidence>
<feature type="region of interest" description="Disordered" evidence="1">
    <location>
        <begin position="301"/>
        <end position="329"/>
    </location>
</feature>
<organism evidence="2 3">
    <name type="scientific">Tanacetum coccineum</name>
    <dbReference type="NCBI Taxonomy" id="301880"/>
    <lineage>
        <taxon>Eukaryota</taxon>
        <taxon>Viridiplantae</taxon>
        <taxon>Streptophyta</taxon>
        <taxon>Embryophyta</taxon>
        <taxon>Tracheophyta</taxon>
        <taxon>Spermatophyta</taxon>
        <taxon>Magnoliopsida</taxon>
        <taxon>eudicotyledons</taxon>
        <taxon>Gunneridae</taxon>
        <taxon>Pentapetalae</taxon>
        <taxon>asterids</taxon>
        <taxon>campanulids</taxon>
        <taxon>Asterales</taxon>
        <taxon>Asteraceae</taxon>
        <taxon>Asteroideae</taxon>
        <taxon>Anthemideae</taxon>
        <taxon>Anthemidinae</taxon>
        <taxon>Tanacetum</taxon>
    </lineage>
</organism>
<proteinExistence type="predicted"/>
<sequence>MSEKEKDPEAMKQKKSHKPIDYVKLNQLSKDFRKCFVIKQELSAEQAFWFNMSNPTTEYSVASPVKMEAPSELPKCSIDKQCSAIAKKELFLENDRLLQKIMSQDVLILVMNSITLNGEYMNAEMQRSEYCDKCFNLDAEYLKTQKAYNDLLKSYSKLEKHCISLELSVQLNQEIFQKDKSYDNQNALEIPEYYENNDLKAQLQDKDTTICKLKEIIKSLRENNKEENVNHDISKHETINEQENSVAKLLYDNERLCKEINHVKQELLVYVRDTCPNVIKLSEKKVAITPMNKVKKVRSKPTCNKKNDRISQPSSNNIKNKVEAQPRKVNKKNHVVEPICDANVKHTMLNANS</sequence>
<evidence type="ECO:0000256" key="1">
    <source>
        <dbReference type="SAM" id="MobiDB-lite"/>
    </source>
</evidence>
<dbReference type="Proteomes" id="UP001151760">
    <property type="component" value="Unassembled WGS sequence"/>
</dbReference>
<feature type="compositionally biased region" description="Polar residues" evidence="1">
    <location>
        <begin position="310"/>
        <end position="319"/>
    </location>
</feature>
<reference evidence="2" key="1">
    <citation type="journal article" date="2022" name="Int. J. Mol. Sci.">
        <title>Draft Genome of Tanacetum Coccineum: Genomic Comparison of Closely Related Tanacetum-Family Plants.</title>
        <authorList>
            <person name="Yamashiro T."/>
            <person name="Shiraishi A."/>
            <person name="Nakayama K."/>
            <person name="Satake H."/>
        </authorList>
    </citation>
    <scope>NUCLEOTIDE SEQUENCE</scope>
</reference>
<name>A0ABQ5E5D4_9ASTR</name>
<gene>
    <name evidence="2" type="ORF">Tco_0954798</name>
</gene>
<reference evidence="2" key="2">
    <citation type="submission" date="2022-01" db="EMBL/GenBank/DDBJ databases">
        <authorList>
            <person name="Yamashiro T."/>
            <person name="Shiraishi A."/>
            <person name="Satake H."/>
            <person name="Nakayama K."/>
        </authorList>
    </citation>
    <scope>NUCLEOTIDE SEQUENCE</scope>
</reference>
<evidence type="ECO:0000313" key="3">
    <source>
        <dbReference type="Proteomes" id="UP001151760"/>
    </source>
</evidence>
<comment type="caution">
    <text evidence="2">The sequence shown here is derived from an EMBL/GenBank/DDBJ whole genome shotgun (WGS) entry which is preliminary data.</text>
</comment>
<accession>A0ABQ5E5D4</accession>
<dbReference type="EMBL" id="BQNB010015955">
    <property type="protein sequence ID" value="GJT46083.1"/>
    <property type="molecule type" value="Genomic_DNA"/>
</dbReference>
<protein>
    <submittedName>
        <fullName evidence="2">Uncharacterized protein</fullName>
    </submittedName>
</protein>